<name>A0ABS6JCP9_9BACI</name>
<evidence type="ECO:0000256" key="2">
    <source>
        <dbReference type="ARBA" id="ARBA00004236"/>
    </source>
</evidence>
<evidence type="ECO:0000256" key="1">
    <source>
        <dbReference type="ARBA" id="ARBA00000085"/>
    </source>
</evidence>
<feature type="domain" description="PAS" evidence="15">
    <location>
        <begin position="245"/>
        <end position="316"/>
    </location>
</feature>
<dbReference type="InterPro" id="IPR003661">
    <property type="entry name" value="HisK_dim/P_dom"/>
</dbReference>
<evidence type="ECO:0000256" key="3">
    <source>
        <dbReference type="ARBA" id="ARBA00012438"/>
    </source>
</evidence>
<evidence type="ECO:0000313" key="18">
    <source>
        <dbReference type="Proteomes" id="UP000784880"/>
    </source>
</evidence>
<dbReference type="EC" id="2.7.13.3" evidence="3"/>
<dbReference type="Pfam" id="PF16736">
    <property type="entry name" value="sCache_like"/>
    <property type="match status" value="1"/>
</dbReference>
<dbReference type="Pfam" id="PF00672">
    <property type="entry name" value="HAMP"/>
    <property type="match status" value="1"/>
</dbReference>
<keyword evidence="6" id="KW-0808">Transferase</keyword>
<dbReference type="SMART" id="SM00091">
    <property type="entry name" value="PAS"/>
    <property type="match status" value="1"/>
</dbReference>
<feature type="coiled-coil region" evidence="12">
    <location>
        <begin position="228"/>
        <end position="255"/>
    </location>
</feature>
<protein>
    <recommendedName>
        <fullName evidence="3">histidine kinase</fullName>
        <ecNumber evidence="3">2.7.13.3</ecNumber>
    </recommendedName>
</protein>
<sequence length="595" mass="67916">MYSYRTRLIFPLALIILLVLSSLGAILGPLFKEFYFERMNDRVAKETAAVALFLDSVDISDTETVQWKIQEVAERLNIRITVVGLEGDVIAETHADPKTMENHLYRPEIMDAMEIGSGQEIRFSNTVNAELLYYAIPYIKDGETLGFLRLGMPIEELNNVYQNIWIIIFVGFFLAFIIIVVFATKLTNQLILPIEDARKVANELAKGNFSARTYEGNDTETGQLNQSLNVLAENLDRITQTYEVQKERLETLIENMGSGLILINSKGDITLVNRSCKDIFQEDTEDWLNKLYYQVIKHKEVIKLIQEILLTEMRKRRHLTLPIKIEIRHFDVHGAPIIGNDHQLKGIVLVFHDITELKKLEQTRKDFVANVSHELKTPVTSLKGFTETLLAGAMDDEELRKRFLTIIAKESERLEGLIHDLLELSKIEGEQFQLQWQTANLGEIVDEVLMMLEEKAELKKVSLKMKVTGDVEIEGDPHRLKQVIINLVNNGIMYTPSGGEVTVRLREQAETIVLEIQDTGIGISKKEIPRLFERFYRVDRARSRNSGGTGLGLAIVKHLAEAHKAKMTVESEVGKGTTFRLVFSKKRMEEKDQME</sequence>
<evidence type="ECO:0000256" key="13">
    <source>
        <dbReference type="SAM" id="Phobius"/>
    </source>
</evidence>
<evidence type="ECO:0000256" key="5">
    <source>
        <dbReference type="ARBA" id="ARBA00022553"/>
    </source>
</evidence>
<accession>A0ABS6JCP9</accession>
<organism evidence="17 18">
    <name type="scientific">Evansella tamaricis</name>
    <dbReference type="NCBI Taxonomy" id="2069301"/>
    <lineage>
        <taxon>Bacteria</taxon>
        <taxon>Bacillati</taxon>
        <taxon>Bacillota</taxon>
        <taxon>Bacilli</taxon>
        <taxon>Bacillales</taxon>
        <taxon>Bacillaceae</taxon>
        <taxon>Evansella</taxon>
    </lineage>
</organism>
<proteinExistence type="predicted"/>
<keyword evidence="9" id="KW-0067">ATP-binding</keyword>
<dbReference type="CDD" id="cd00082">
    <property type="entry name" value="HisKA"/>
    <property type="match status" value="1"/>
</dbReference>
<keyword evidence="10" id="KW-0902">Two-component regulatory system</keyword>
<keyword evidence="11 13" id="KW-0472">Membrane</keyword>
<keyword evidence="12" id="KW-0175">Coiled coil</keyword>
<dbReference type="RefSeq" id="WP_217064526.1">
    <property type="nucleotide sequence ID" value="NZ_JAHQCS010000040.1"/>
</dbReference>
<keyword evidence="13" id="KW-0812">Transmembrane</keyword>
<comment type="catalytic activity">
    <reaction evidence="1">
        <text>ATP + protein L-histidine = ADP + protein N-phospho-L-histidine.</text>
        <dbReference type="EC" id="2.7.13.3"/>
    </reaction>
</comment>
<dbReference type="InterPro" id="IPR013767">
    <property type="entry name" value="PAS_fold"/>
</dbReference>
<dbReference type="NCBIfam" id="TIGR00229">
    <property type="entry name" value="sensory_box"/>
    <property type="match status" value="1"/>
</dbReference>
<dbReference type="NCBIfam" id="NF046044">
    <property type="entry name" value="PnpS"/>
    <property type="match status" value="1"/>
</dbReference>
<keyword evidence="8" id="KW-0418">Kinase</keyword>
<dbReference type="InterPro" id="IPR003660">
    <property type="entry name" value="HAMP_dom"/>
</dbReference>
<evidence type="ECO:0000259" key="14">
    <source>
        <dbReference type="PROSITE" id="PS50109"/>
    </source>
</evidence>
<dbReference type="SMART" id="SM00387">
    <property type="entry name" value="HATPase_c"/>
    <property type="match status" value="1"/>
</dbReference>
<keyword evidence="18" id="KW-1185">Reference proteome</keyword>
<evidence type="ECO:0000259" key="15">
    <source>
        <dbReference type="PROSITE" id="PS50112"/>
    </source>
</evidence>
<evidence type="ECO:0000256" key="6">
    <source>
        <dbReference type="ARBA" id="ARBA00022679"/>
    </source>
</evidence>
<keyword evidence="4" id="KW-1003">Cell membrane</keyword>
<evidence type="ECO:0000259" key="16">
    <source>
        <dbReference type="PROSITE" id="PS50885"/>
    </source>
</evidence>
<dbReference type="PROSITE" id="PS50885">
    <property type="entry name" value="HAMP"/>
    <property type="match status" value="1"/>
</dbReference>
<evidence type="ECO:0000256" key="9">
    <source>
        <dbReference type="ARBA" id="ARBA00022840"/>
    </source>
</evidence>
<dbReference type="Pfam" id="PF00512">
    <property type="entry name" value="HisKA"/>
    <property type="match status" value="1"/>
</dbReference>
<comment type="subcellular location">
    <subcellularLocation>
        <location evidence="2">Cell membrane</location>
    </subcellularLocation>
</comment>
<dbReference type="EMBL" id="JAHQCS010000040">
    <property type="protein sequence ID" value="MBU9710632.1"/>
    <property type="molecule type" value="Genomic_DNA"/>
</dbReference>
<dbReference type="Proteomes" id="UP000784880">
    <property type="component" value="Unassembled WGS sequence"/>
</dbReference>
<dbReference type="PROSITE" id="PS50109">
    <property type="entry name" value="HIS_KIN"/>
    <property type="match status" value="1"/>
</dbReference>
<dbReference type="InterPro" id="IPR000014">
    <property type="entry name" value="PAS"/>
</dbReference>
<reference evidence="17 18" key="1">
    <citation type="submission" date="2021-06" db="EMBL/GenBank/DDBJ databases">
        <title>Bacillus sp. RD4P76, an endophyte from a halophyte.</title>
        <authorList>
            <person name="Sun J.-Q."/>
        </authorList>
    </citation>
    <scope>NUCLEOTIDE SEQUENCE [LARGE SCALE GENOMIC DNA]</scope>
    <source>
        <strain evidence="17 18">CGMCC 1.15917</strain>
    </source>
</reference>
<dbReference type="InterPro" id="IPR050351">
    <property type="entry name" value="BphY/WalK/GraS-like"/>
</dbReference>
<feature type="domain" description="Histidine kinase" evidence="14">
    <location>
        <begin position="370"/>
        <end position="587"/>
    </location>
</feature>
<keyword evidence="13" id="KW-1133">Transmembrane helix</keyword>
<dbReference type="InterPro" id="IPR031967">
    <property type="entry name" value="PhoR_single_Cache-like_dom"/>
</dbReference>
<dbReference type="PANTHER" id="PTHR45453">
    <property type="entry name" value="PHOSPHATE REGULON SENSOR PROTEIN PHOR"/>
    <property type="match status" value="1"/>
</dbReference>
<comment type="caution">
    <text evidence="17">The sequence shown here is derived from an EMBL/GenBank/DDBJ whole genome shotgun (WGS) entry which is preliminary data.</text>
</comment>
<evidence type="ECO:0000313" key="17">
    <source>
        <dbReference type="EMBL" id="MBU9710632.1"/>
    </source>
</evidence>
<dbReference type="CDD" id="cd00130">
    <property type="entry name" value="PAS"/>
    <property type="match status" value="1"/>
</dbReference>
<dbReference type="InterPro" id="IPR005467">
    <property type="entry name" value="His_kinase_dom"/>
</dbReference>
<evidence type="ECO:0000256" key="10">
    <source>
        <dbReference type="ARBA" id="ARBA00023012"/>
    </source>
</evidence>
<evidence type="ECO:0000256" key="4">
    <source>
        <dbReference type="ARBA" id="ARBA00022475"/>
    </source>
</evidence>
<dbReference type="PANTHER" id="PTHR45453:SF1">
    <property type="entry name" value="PHOSPHATE REGULON SENSOR PROTEIN PHOR"/>
    <property type="match status" value="1"/>
</dbReference>
<evidence type="ECO:0000256" key="7">
    <source>
        <dbReference type="ARBA" id="ARBA00022741"/>
    </source>
</evidence>
<dbReference type="InterPro" id="IPR003594">
    <property type="entry name" value="HATPase_dom"/>
</dbReference>
<dbReference type="Pfam" id="PF02518">
    <property type="entry name" value="HATPase_c"/>
    <property type="match status" value="1"/>
</dbReference>
<keyword evidence="5" id="KW-0597">Phosphoprotein</keyword>
<dbReference type="SMART" id="SM00304">
    <property type="entry name" value="HAMP"/>
    <property type="match status" value="1"/>
</dbReference>
<dbReference type="CDD" id="cd06225">
    <property type="entry name" value="HAMP"/>
    <property type="match status" value="1"/>
</dbReference>
<evidence type="ECO:0000256" key="11">
    <source>
        <dbReference type="ARBA" id="ARBA00023136"/>
    </source>
</evidence>
<feature type="domain" description="HAMP" evidence="16">
    <location>
        <begin position="188"/>
        <end position="240"/>
    </location>
</feature>
<gene>
    <name evidence="17" type="ORF">KS419_02595</name>
</gene>
<evidence type="ECO:0000256" key="8">
    <source>
        <dbReference type="ARBA" id="ARBA00022777"/>
    </source>
</evidence>
<feature type="transmembrane region" description="Helical" evidence="13">
    <location>
        <begin position="164"/>
        <end position="183"/>
    </location>
</feature>
<keyword evidence="7" id="KW-0547">Nucleotide-binding</keyword>
<dbReference type="PROSITE" id="PS50112">
    <property type="entry name" value="PAS"/>
    <property type="match status" value="1"/>
</dbReference>
<dbReference type="SMART" id="SM00388">
    <property type="entry name" value="HisKA"/>
    <property type="match status" value="1"/>
</dbReference>
<evidence type="ECO:0000256" key="12">
    <source>
        <dbReference type="SAM" id="Coils"/>
    </source>
</evidence>
<dbReference type="Pfam" id="PF00989">
    <property type="entry name" value="PAS"/>
    <property type="match status" value="1"/>
</dbReference>